<dbReference type="SUPFAM" id="SSF53474">
    <property type="entry name" value="alpha/beta-Hydrolases"/>
    <property type="match status" value="1"/>
</dbReference>
<dbReference type="Gene3D" id="3.40.50.1820">
    <property type="entry name" value="alpha/beta hydrolase"/>
    <property type="match status" value="1"/>
</dbReference>
<comment type="caution">
    <text evidence="5">The sequence shown here is derived from an EMBL/GenBank/DDBJ whole genome shotgun (WGS) entry which is preliminary data.</text>
</comment>
<organism evidence="5 6">
    <name type="scientific">Saliphagus infecundisoli</name>
    <dbReference type="NCBI Taxonomy" id="1849069"/>
    <lineage>
        <taxon>Archaea</taxon>
        <taxon>Methanobacteriati</taxon>
        <taxon>Methanobacteriota</taxon>
        <taxon>Stenosarchaea group</taxon>
        <taxon>Halobacteria</taxon>
        <taxon>Halobacteriales</taxon>
        <taxon>Natrialbaceae</taxon>
        <taxon>Saliphagus</taxon>
    </lineage>
</organism>
<dbReference type="Pfam" id="PF07676">
    <property type="entry name" value="PD40"/>
    <property type="match status" value="1"/>
</dbReference>
<evidence type="ECO:0000259" key="4">
    <source>
        <dbReference type="Pfam" id="PF00326"/>
    </source>
</evidence>
<evidence type="ECO:0000256" key="1">
    <source>
        <dbReference type="ARBA" id="ARBA00022801"/>
    </source>
</evidence>
<name>A0ABD5QG82_9EURY</name>
<keyword evidence="1" id="KW-0378">Hydrolase</keyword>
<dbReference type="GO" id="GO:0008233">
    <property type="term" value="F:peptidase activity"/>
    <property type="evidence" value="ECO:0007669"/>
    <property type="project" value="UniProtKB-ARBA"/>
</dbReference>
<accession>A0ABD5QG82</accession>
<feature type="compositionally biased region" description="Basic and acidic residues" evidence="3">
    <location>
        <begin position="72"/>
        <end position="93"/>
    </location>
</feature>
<evidence type="ECO:0000313" key="5">
    <source>
        <dbReference type="EMBL" id="MFC4988575.1"/>
    </source>
</evidence>
<dbReference type="RefSeq" id="WP_224827332.1">
    <property type="nucleotide sequence ID" value="NZ_JAIVEF010000001.1"/>
</dbReference>
<dbReference type="SUPFAM" id="SSF82171">
    <property type="entry name" value="DPP6 N-terminal domain-like"/>
    <property type="match status" value="1"/>
</dbReference>
<feature type="region of interest" description="Disordered" evidence="3">
    <location>
        <begin position="688"/>
        <end position="713"/>
    </location>
</feature>
<dbReference type="InterPro" id="IPR011042">
    <property type="entry name" value="6-blade_b-propeller_TolB-like"/>
</dbReference>
<keyword evidence="6" id="KW-1185">Reference proteome</keyword>
<feature type="domain" description="Peptidase S9 prolyl oligopeptidase catalytic" evidence="4">
    <location>
        <begin position="479"/>
        <end position="683"/>
    </location>
</feature>
<dbReference type="Proteomes" id="UP001595925">
    <property type="component" value="Unassembled WGS sequence"/>
</dbReference>
<feature type="region of interest" description="Disordered" evidence="3">
    <location>
        <begin position="47"/>
        <end position="108"/>
    </location>
</feature>
<gene>
    <name evidence="5" type="ORF">ACFPFO_12535</name>
</gene>
<proteinExistence type="predicted"/>
<dbReference type="Gene3D" id="2.120.10.30">
    <property type="entry name" value="TolB, C-terminal domain"/>
    <property type="match status" value="2"/>
</dbReference>
<dbReference type="EMBL" id="JBHSJG010000036">
    <property type="protein sequence ID" value="MFC4988575.1"/>
    <property type="molecule type" value="Genomic_DNA"/>
</dbReference>
<evidence type="ECO:0000313" key="6">
    <source>
        <dbReference type="Proteomes" id="UP001595925"/>
    </source>
</evidence>
<dbReference type="PRINTS" id="PR00862">
    <property type="entry name" value="PROLIGOPTASE"/>
</dbReference>
<dbReference type="InterPro" id="IPR029058">
    <property type="entry name" value="AB_hydrolase_fold"/>
</dbReference>
<dbReference type="PANTHER" id="PTHR42776:SF27">
    <property type="entry name" value="DIPEPTIDYL PEPTIDASE FAMILY MEMBER 6"/>
    <property type="match status" value="1"/>
</dbReference>
<feature type="compositionally biased region" description="Basic and acidic residues" evidence="3">
    <location>
        <begin position="693"/>
        <end position="704"/>
    </location>
</feature>
<dbReference type="AlphaFoldDB" id="A0ABD5QG82"/>
<keyword evidence="2" id="KW-0720">Serine protease</keyword>
<dbReference type="PANTHER" id="PTHR42776">
    <property type="entry name" value="SERINE PEPTIDASE S9 FAMILY MEMBER"/>
    <property type="match status" value="1"/>
</dbReference>
<dbReference type="InterPro" id="IPR011659">
    <property type="entry name" value="WD40"/>
</dbReference>
<dbReference type="InterPro" id="IPR002470">
    <property type="entry name" value="Peptidase_S9A"/>
</dbReference>
<dbReference type="InterPro" id="IPR001375">
    <property type="entry name" value="Peptidase_S9_cat"/>
</dbReference>
<keyword evidence="2" id="KW-0645">Protease</keyword>
<evidence type="ECO:0000256" key="2">
    <source>
        <dbReference type="ARBA" id="ARBA00022825"/>
    </source>
</evidence>
<protein>
    <submittedName>
        <fullName evidence="5">S9 family peptidase</fullName>
    </submittedName>
</protein>
<reference evidence="5 6" key="1">
    <citation type="journal article" date="2019" name="Int. J. Syst. Evol. Microbiol.">
        <title>The Global Catalogue of Microorganisms (GCM) 10K type strain sequencing project: providing services to taxonomists for standard genome sequencing and annotation.</title>
        <authorList>
            <consortium name="The Broad Institute Genomics Platform"/>
            <consortium name="The Broad Institute Genome Sequencing Center for Infectious Disease"/>
            <person name="Wu L."/>
            <person name="Ma J."/>
        </authorList>
    </citation>
    <scope>NUCLEOTIDE SEQUENCE [LARGE SCALE GENOMIC DNA]</scope>
    <source>
        <strain evidence="5 6">CGMCC 1.15824</strain>
    </source>
</reference>
<dbReference type="Pfam" id="PF00326">
    <property type="entry name" value="Peptidase_S9"/>
    <property type="match status" value="1"/>
</dbReference>
<sequence>MSELPLETYYDLTQVGEVAVSPDGDRVAFTTTEYDPDEDEPVASLFVAPADGSREPHRLTRLPGAGSPKWGPEGDRLAFLAGREEDTERRVGRDDEDEENGGDDPKSQVWLFDLALGGDATQLTEFDEGVREFDWSPEADRLVVSARDPDEAEEAYLEGRREEGAPIETERLQHKLDGVGYTDTVTTYLFVVSVGEEGEPDRLDDAYGGGAMEGLRGLQPTWGAGDRIAFLSTRTDEPDDTMVADVYTIDPDGSDLKRLTDGDLGCGAPTWSPSGDRLAFAAGDPENWCKPSEVYVHDGEGYESLTPDLDRSVARTGGPQWTDEETIYIPIADDSRTRLLRIDGVGGSGSGDGESDDPERVFEAQGDDRALAGFHADPESDRAAIVLSDPADGQDVYSVGVGDLDADEEPDSLTRLSNANEELIGEYEMPAAERVKWESDGWTIDGVLYTPPEFDAAEDGPAPLVVAIHGGPISYDEPMFSFAHAALTSRGYAVLRPNYRGGSSRGRKFAETLRGRWGTVEVEDIAAGVEFAVEEGIADPDRVFGYGFSYGGIAQGFLVTQRPDLFAAAAPEHGIYDLRSSYGTDDSHNWMENEYGLPWEESDKFDASSAILDAGEIETPLLITAGQEDWRCPPSQSEQFYVAAKKSAGEARLVLYPDEHHNVGTPERAIHRLEEVLAWYCRHDPAVEEESEDIHGRLEDGKDENGDDSDEDD</sequence>
<evidence type="ECO:0000256" key="3">
    <source>
        <dbReference type="SAM" id="MobiDB-lite"/>
    </source>
</evidence>